<dbReference type="Proteomes" id="UP000641139">
    <property type="component" value="Unassembled WGS sequence"/>
</dbReference>
<proteinExistence type="predicted"/>
<evidence type="ECO:0000313" key="2">
    <source>
        <dbReference type="EMBL" id="MBI1646838.1"/>
    </source>
</evidence>
<keyword evidence="3" id="KW-1185">Reference proteome</keyword>
<sequence>MSGQFAIKGYILQSLVALLESFNGDWLTISVEPNDESEKVDIRWTYADGSKKVVQVKSSINRMTLSKIRKWARELRLGTLDAKEYELFLIGEIDNNIKKEVEGVTINKKSYSISDFKDIIYSRLNSFFQTKNISPIDSNTGTLFINSLNHEILEDSIKGKEVNREEFESKLLKKLKNLKKYSENNLYSHIILPTQNNSDTIENTIIKNILKLIGWKNLLTSKKSVSVFNKKLDSDEKFEIDFWGTRESPLKNNMEDVIYINYDIYNQYPIVDYQKELKKDIYAFEKVREQLIEDEEISTKKLIEHYIQFVLSFKESEQGIKMPNLSDNFKRANLNKDIIYYTVDNKQILFIISSVLTANAYREGIETKFLYPITEDNSKNDKIGKRETYLPPQYINSSILPIIKEDKDKISVLLFCSDSYNRERLKKIIWLLIRLTSGLANEYKIYFPDYEEDSHYNEVIEIIRSYKNAELRERLEVRRLELSDSIRKISFITEKSSTIINENAGEATASSLKIQSYLTEYLPYGDSIKPFLNSDAIKSEDLKTFLKSKGVLFKTADKTKIVQLMTSMLFSPTDMESIIEIVNISENLPSSSFVQFALTNENQEIVNLFSDNMINRTLLEKDLKAKIVSVEQKLPDNNQGIYEYLLNLEEENPNKQALVSTTFSTAKVSAKVNSETKKIEINKEYNSTPARVLAQRIVKQLYEKLLERNKIEKEAIEIKFSDFANKDRINFLFSFIDTDSSNIFKASNVKSFKYMYDETQELPLECLDKKGKECTIRFKGTNLEGIKEVQEDNIKEIILGEEIVIEYKYVFQKISGLYEVTMNFSGALTNKPIPDGVFNYKRKYTIDKNKEEVSNLQKFETALKDEFEKILKEKLQLFGKI</sequence>
<name>A0ABS0SNP4_9FLAO</name>
<protein>
    <recommendedName>
        <fullName evidence="1">GAPS4b N-terminal domain-containing protein</fullName>
    </recommendedName>
</protein>
<dbReference type="EMBL" id="JAEFDC010000004">
    <property type="protein sequence ID" value="MBI1646838.1"/>
    <property type="molecule type" value="Genomic_DNA"/>
</dbReference>
<evidence type="ECO:0000259" key="1">
    <source>
        <dbReference type="Pfam" id="PF26110"/>
    </source>
</evidence>
<evidence type="ECO:0000313" key="3">
    <source>
        <dbReference type="Proteomes" id="UP000641139"/>
    </source>
</evidence>
<reference evidence="2 3" key="1">
    <citation type="journal article" date="2021" name="Int. J. Syst. Evol. Microbiol.">
        <title>Capnocytophaga periodontitidis sp. nov., isolated from subgingival plaque of periodontitis patient.</title>
        <authorList>
            <person name="Zhang Y."/>
            <person name="Qiao D."/>
            <person name="Shi W."/>
            <person name="Wu D."/>
            <person name="Cai M."/>
        </authorList>
    </citation>
    <scope>NUCLEOTIDE SEQUENCE [LARGE SCALE GENOMIC DNA]</scope>
    <source>
        <strain evidence="2 3">051621</strain>
    </source>
</reference>
<organism evidence="2 3">
    <name type="scientific">Capnocytophaga periodontitidis</name>
    <dbReference type="NCBI Taxonomy" id="2795027"/>
    <lineage>
        <taxon>Bacteria</taxon>
        <taxon>Pseudomonadati</taxon>
        <taxon>Bacteroidota</taxon>
        <taxon>Flavobacteriia</taxon>
        <taxon>Flavobacteriales</taxon>
        <taxon>Flavobacteriaceae</taxon>
        <taxon>Capnocytophaga</taxon>
    </lineage>
</organism>
<feature type="domain" description="GAPS4b N-terminal" evidence="1">
    <location>
        <begin position="526"/>
        <end position="586"/>
    </location>
</feature>
<dbReference type="RefSeq" id="WP_198466550.1">
    <property type="nucleotide sequence ID" value="NZ_JAEFDC010000004.1"/>
</dbReference>
<dbReference type="Pfam" id="PF26110">
    <property type="entry name" value="GAPS4b_N"/>
    <property type="match status" value="1"/>
</dbReference>
<comment type="caution">
    <text evidence="2">The sequence shown here is derived from an EMBL/GenBank/DDBJ whole genome shotgun (WGS) entry which is preliminary data.</text>
</comment>
<gene>
    <name evidence="2" type="ORF">I7X30_07160</name>
</gene>
<dbReference type="InterPro" id="IPR058955">
    <property type="entry name" value="GAPS4b_N"/>
</dbReference>
<accession>A0ABS0SNP4</accession>